<gene>
    <name evidence="2" type="ORF">H8N03_23410</name>
</gene>
<accession>A0A923SHH3</accession>
<feature type="chain" id="PRO_5037795163" evidence="1">
    <location>
        <begin position="23"/>
        <end position="189"/>
    </location>
</feature>
<dbReference type="Proteomes" id="UP000608513">
    <property type="component" value="Unassembled WGS sequence"/>
</dbReference>
<sequence length="189" mass="20092">MNRRAILVLLAGLAAVVLPARADDAALWALLRGGGQVVLVRHAVTEPGVGDPPGFRVEDCSTQRNLSEAGRREARRLGEALRARQVPVGELLTSPWCRCRETARLAFGREGRPEPALGNLFGRRQEEAPQVAALQRLVRSPAGGNVFMVTHGSTTFALTGVSPGTAEMVVLTPLEAGGFRVAGRLAVMP</sequence>
<protein>
    <submittedName>
        <fullName evidence="2">Histidine phosphatase family protein</fullName>
    </submittedName>
</protein>
<keyword evidence="3" id="KW-1185">Reference proteome</keyword>
<dbReference type="RefSeq" id="WP_187078650.1">
    <property type="nucleotide sequence ID" value="NZ_JACORT010000013.1"/>
</dbReference>
<evidence type="ECO:0000313" key="3">
    <source>
        <dbReference type="Proteomes" id="UP000608513"/>
    </source>
</evidence>
<dbReference type="CDD" id="cd07040">
    <property type="entry name" value="HP"/>
    <property type="match status" value="1"/>
</dbReference>
<dbReference type="Pfam" id="PF00300">
    <property type="entry name" value="His_Phos_1"/>
    <property type="match status" value="1"/>
</dbReference>
<dbReference type="InterPro" id="IPR013078">
    <property type="entry name" value="His_Pase_superF_clade-1"/>
</dbReference>
<dbReference type="SMART" id="SM00855">
    <property type="entry name" value="PGAM"/>
    <property type="match status" value="1"/>
</dbReference>
<organism evidence="2 3">
    <name type="scientific">Ramlibacter cellulosilyticus</name>
    <dbReference type="NCBI Taxonomy" id="2764187"/>
    <lineage>
        <taxon>Bacteria</taxon>
        <taxon>Pseudomonadati</taxon>
        <taxon>Pseudomonadota</taxon>
        <taxon>Betaproteobacteria</taxon>
        <taxon>Burkholderiales</taxon>
        <taxon>Comamonadaceae</taxon>
        <taxon>Ramlibacter</taxon>
    </lineage>
</organism>
<comment type="caution">
    <text evidence="2">The sequence shown here is derived from an EMBL/GenBank/DDBJ whole genome shotgun (WGS) entry which is preliminary data.</text>
</comment>
<dbReference type="InterPro" id="IPR029033">
    <property type="entry name" value="His_PPase_superfam"/>
</dbReference>
<dbReference type="SUPFAM" id="SSF53254">
    <property type="entry name" value="Phosphoglycerate mutase-like"/>
    <property type="match status" value="1"/>
</dbReference>
<keyword evidence="1" id="KW-0732">Signal</keyword>
<evidence type="ECO:0000313" key="2">
    <source>
        <dbReference type="EMBL" id="MBC5785907.1"/>
    </source>
</evidence>
<dbReference type="Gene3D" id="3.40.50.1240">
    <property type="entry name" value="Phosphoglycerate mutase-like"/>
    <property type="match status" value="1"/>
</dbReference>
<reference evidence="2" key="1">
    <citation type="submission" date="2020-08" db="EMBL/GenBank/DDBJ databases">
        <title>Ramlibacter sp. USB13 16S ribosomal RNA gene genome sequencing and assembly.</title>
        <authorList>
            <person name="Kang M."/>
        </authorList>
    </citation>
    <scope>NUCLEOTIDE SEQUENCE</scope>
    <source>
        <strain evidence="2">USB13</strain>
    </source>
</reference>
<proteinExistence type="predicted"/>
<name>A0A923SHH3_9BURK</name>
<feature type="signal peptide" evidence="1">
    <location>
        <begin position="1"/>
        <end position="22"/>
    </location>
</feature>
<dbReference type="EMBL" id="JACORT010000013">
    <property type="protein sequence ID" value="MBC5785907.1"/>
    <property type="molecule type" value="Genomic_DNA"/>
</dbReference>
<evidence type="ECO:0000256" key="1">
    <source>
        <dbReference type="SAM" id="SignalP"/>
    </source>
</evidence>
<dbReference type="AlphaFoldDB" id="A0A923SHH3"/>